<evidence type="ECO:0000313" key="2">
    <source>
        <dbReference type="Proteomes" id="UP001501444"/>
    </source>
</evidence>
<organism evidence="1 2">
    <name type="scientific">Dactylosporangium salmoneum</name>
    <dbReference type="NCBI Taxonomy" id="53361"/>
    <lineage>
        <taxon>Bacteria</taxon>
        <taxon>Bacillati</taxon>
        <taxon>Actinomycetota</taxon>
        <taxon>Actinomycetes</taxon>
        <taxon>Micromonosporales</taxon>
        <taxon>Micromonosporaceae</taxon>
        <taxon>Dactylosporangium</taxon>
    </lineage>
</organism>
<evidence type="ECO:0000313" key="1">
    <source>
        <dbReference type="EMBL" id="GAA2381750.1"/>
    </source>
</evidence>
<name>A0ABN3HJ47_9ACTN</name>
<reference evidence="1 2" key="1">
    <citation type="journal article" date="2019" name="Int. J. Syst. Evol. Microbiol.">
        <title>The Global Catalogue of Microorganisms (GCM) 10K type strain sequencing project: providing services to taxonomists for standard genome sequencing and annotation.</title>
        <authorList>
            <consortium name="The Broad Institute Genomics Platform"/>
            <consortium name="The Broad Institute Genome Sequencing Center for Infectious Disease"/>
            <person name="Wu L."/>
            <person name="Ma J."/>
        </authorList>
    </citation>
    <scope>NUCLEOTIDE SEQUENCE [LARGE SCALE GENOMIC DNA]</scope>
    <source>
        <strain evidence="1 2">JCM 3272</strain>
    </source>
</reference>
<protein>
    <submittedName>
        <fullName evidence="1">Uncharacterized protein</fullName>
    </submittedName>
</protein>
<comment type="caution">
    <text evidence="1">The sequence shown here is derived from an EMBL/GenBank/DDBJ whole genome shotgun (WGS) entry which is preliminary data.</text>
</comment>
<proteinExistence type="predicted"/>
<dbReference type="RefSeq" id="WP_344618771.1">
    <property type="nucleotide sequence ID" value="NZ_BAAARV010000088.1"/>
</dbReference>
<gene>
    <name evidence="1" type="ORF">GCM10010170_089680</name>
</gene>
<dbReference type="EMBL" id="BAAARV010000088">
    <property type="protein sequence ID" value="GAA2381750.1"/>
    <property type="molecule type" value="Genomic_DNA"/>
</dbReference>
<sequence>MGGAARQYTADPARFGRRLFDVVRLDDWATPFSWAPPQIAAWREAGAQPFAAEAELTALAAAAGLELTPRLFTAESLPQSIDEMHALLTATLPATLVSLDDGDPGRAEGIVLRTPDRKVIAKARFQDYERTRKRRARG</sequence>
<accession>A0ABN3HJ47</accession>
<keyword evidence="2" id="KW-1185">Reference proteome</keyword>
<dbReference type="Proteomes" id="UP001501444">
    <property type="component" value="Unassembled WGS sequence"/>
</dbReference>